<protein>
    <submittedName>
        <fullName evidence="1">Uncharacterized protein</fullName>
    </submittedName>
</protein>
<keyword evidence="2" id="KW-1185">Reference proteome</keyword>
<comment type="caution">
    <text evidence="1">The sequence shown here is derived from an EMBL/GenBank/DDBJ whole genome shotgun (WGS) entry which is preliminary data.</text>
</comment>
<evidence type="ECO:0000313" key="1">
    <source>
        <dbReference type="EMBL" id="KAJ8632608.1"/>
    </source>
</evidence>
<organism evidence="1 2">
    <name type="scientific">Persea americana</name>
    <name type="common">Avocado</name>
    <dbReference type="NCBI Taxonomy" id="3435"/>
    <lineage>
        <taxon>Eukaryota</taxon>
        <taxon>Viridiplantae</taxon>
        <taxon>Streptophyta</taxon>
        <taxon>Embryophyta</taxon>
        <taxon>Tracheophyta</taxon>
        <taxon>Spermatophyta</taxon>
        <taxon>Magnoliopsida</taxon>
        <taxon>Magnoliidae</taxon>
        <taxon>Laurales</taxon>
        <taxon>Lauraceae</taxon>
        <taxon>Persea</taxon>
    </lineage>
</organism>
<dbReference type="EMBL" id="CM056816">
    <property type="protein sequence ID" value="KAJ8632608.1"/>
    <property type="molecule type" value="Genomic_DNA"/>
</dbReference>
<dbReference type="Proteomes" id="UP001234297">
    <property type="component" value="Chromosome 8"/>
</dbReference>
<sequence length="176" mass="19922">MMPFGAGRWMCPGLNLAMLHLEYFVVNMMREFEWKTVEGEEVDLTEKQEVTIVMKKPLKVKITQRRSFGMGVSPPRSSYSPQNPTCSGTKFLAYSTPGTHLDHLFPLYELPSVNRKTLSTVMGYCPAPAPTPTPRRTTTRLNHLPTSKLNITLRSPTPASFPPLLSQLLQLFLLWL</sequence>
<name>A0ACC2LHL2_PERAE</name>
<gene>
    <name evidence="1" type="ORF">MRB53_025944</name>
</gene>
<accession>A0ACC2LHL2</accession>
<proteinExistence type="predicted"/>
<evidence type="ECO:0000313" key="2">
    <source>
        <dbReference type="Proteomes" id="UP001234297"/>
    </source>
</evidence>
<reference evidence="1 2" key="1">
    <citation type="journal article" date="2022" name="Hortic Res">
        <title>A haplotype resolved chromosomal level avocado genome allows analysis of novel avocado genes.</title>
        <authorList>
            <person name="Nath O."/>
            <person name="Fletcher S.J."/>
            <person name="Hayward A."/>
            <person name="Shaw L.M."/>
            <person name="Masouleh A.K."/>
            <person name="Furtado A."/>
            <person name="Henry R.J."/>
            <person name="Mitter N."/>
        </authorList>
    </citation>
    <scope>NUCLEOTIDE SEQUENCE [LARGE SCALE GENOMIC DNA]</scope>
    <source>
        <strain evidence="2">cv. Hass</strain>
    </source>
</reference>